<proteinExistence type="predicted"/>
<accession>A0A261ETP2</accession>
<comment type="caution">
    <text evidence="4">The sequence shown here is derived from an EMBL/GenBank/DDBJ whole genome shotgun (WGS) entry which is preliminary data.</text>
</comment>
<keyword evidence="2" id="KW-0472">Membrane</keyword>
<feature type="region of interest" description="Disordered" evidence="1">
    <location>
        <begin position="129"/>
        <end position="164"/>
    </location>
</feature>
<feature type="domain" description="Peptidase C51" evidence="3">
    <location>
        <begin position="193"/>
        <end position="321"/>
    </location>
</feature>
<evidence type="ECO:0000256" key="1">
    <source>
        <dbReference type="SAM" id="MobiDB-lite"/>
    </source>
</evidence>
<keyword evidence="5" id="KW-1185">Reference proteome</keyword>
<dbReference type="InterPro" id="IPR038765">
    <property type="entry name" value="Papain-like_cys_pep_sf"/>
</dbReference>
<dbReference type="Proteomes" id="UP000216004">
    <property type="component" value="Unassembled WGS sequence"/>
</dbReference>
<reference evidence="4 5" key="1">
    <citation type="journal article" date="2017" name="BMC Genomics">
        <title>Comparative genomic and phylogenomic analyses of the Bifidobacteriaceae family.</title>
        <authorList>
            <person name="Lugli G.A."/>
            <person name="Milani C."/>
            <person name="Turroni F."/>
            <person name="Duranti S."/>
            <person name="Mancabelli L."/>
            <person name="Mangifesta M."/>
            <person name="Ferrario C."/>
            <person name="Modesto M."/>
            <person name="Mattarelli P."/>
            <person name="Jiri K."/>
            <person name="van Sinderen D."/>
            <person name="Ventura M."/>
        </authorList>
    </citation>
    <scope>NUCLEOTIDE SEQUENCE [LARGE SCALE GENOMIC DNA]</scope>
    <source>
        <strain evidence="4 5">DSM 22924</strain>
    </source>
</reference>
<dbReference type="Gene3D" id="3.90.1720.10">
    <property type="entry name" value="endopeptidase domain like (from Nostoc punctiforme)"/>
    <property type="match status" value="1"/>
</dbReference>
<dbReference type="AlphaFoldDB" id="A0A261ETP2"/>
<keyword evidence="2" id="KW-0812">Transmembrane</keyword>
<dbReference type="RefSeq" id="WP_094722738.1">
    <property type="nucleotide sequence ID" value="NZ_MWWS01000004.1"/>
</dbReference>
<dbReference type="SUPFAM" id="SSF54001">
    <property type="entry name" value="Cysteine proteinases"/>
    <property type="match status" value="1"/>
</dbReference>
<keyword evidence="2" id="KW-1133">Transmembrane helix</keyword>
<evidence type="ECO:0000256" key="2">
    <source>
        <dbReference type="SAM" id="Phobius"/>
    </source>
</evidence>
<protein>
    <submittedName>
        <fullName evidence="4">Amidase</fullName>
    </submittedName>
</protein>
<feature type="transmembrane region" description="Helical" evidence="2">
    <location>
        <begin position="87"/>
        <end position="107"/>
    </location>
</feature>
<dbReference type="EMBL" id="MWWS01000004">
    <property type="protein sequence ID" value="OZG50234.1"/>
    <property type="molecule type" value="Genomic_DNA"/>
</dbReference>
<dbReference type="PROSITE" id="PS50911">
    <property type="entry name" value="CHAP"/>
    <property type="match status" value="1"/>
</dbReference>
<dbReference type="Pfam" id="PF05257">
    <property type="entry name" value="CHAP"/>
    <property type="match status" value="1"/>
</dbReference>
<evidence type="ECO:0000313" key="4">
    <source>
        <dbReference type="EMBL" id="OZG50234.1"/>
    </source>
</evidence>
<evidence type="ECO:0000313" key="5">
    <source>
        <dbReference type="Proteomes" id="UP000216004"/>
    </source>
</evidence>
<evidence type="ECO:0000259" key="3">
    <source>
        <dbReference type="PROSITE" id="PS50911"/>
    </source>
</evidence>
<gene>
    <name evidence="4" type="ORF">BOCO_0751</name>
</gene>
<feature type="compositionally biased region" description="Polar residues" evidence="1">
    <location>
        <begin position="135"/>
        <end position="145"/>
    </location>
</feature>
<dbReference type="OrthoDB" id="3240061at2"/>
<dbReference type="InterPro" id="IPR007921">
    <property type="entry name" value="CHAP_dom"/>
</dbReference>
<sequence length="322" mass="35099">MRFAADQARAVRGAHIAKKRVTEISAAVPNDERTTVVTTEFGKRIEQLPYENSIDQSLAQKLNQHVPETRRSRRMAAKAAARKNHMMTGSAVAALVGAAAGAVAVIAPKNPVKAPLAAGNNTSEIRTASYLDGQRSASDSTQVSRSEVREGQREQQTSNTGKWELDNFGLDVDSMFKSLADNPNVAALIDQNKDVLPSDFNPNHATGDSGNAYEFSQCTWWAYTRRHQLGLPVGSYLGNGNQWASSARALGYWVDNSPRNVGDIVVFRAGQEGTDAYYGHVAIVERINPDGSITTSECGAAFSGKTYSHTYSNIHDFQYIHY</sequence>
<organism evidence="4 5">
    <name type="scientific">Bombiscardovia coagulans</name>
    <dbReference type="NCBI Taxonomy" id="686666"/>
    <lineage>
        <taxon>Bacteria</taxon>
        <taxon>Bacillati</taxon>
        <taxon>Actinomycetota</taxon>
        <taxon>Actinomycetes</taxon>
        <taxon>Bifidobacteriales</taxon>
        <taxon>Bifidobacteriaceae</taxon>
        <taxon>Bombiscardovia</taxon>
    </lineage>
</organism>
<name>A0A261ETP2_9BIFI</name>